<comment type="caution">
    <text evidence="2">The sequence shown here is derived from an EMBL/GenBank/DDBJ whole genome shotgun (WGS) entry which is preliminary data.</text>
</comment>
<dbReference type="AlphaFoldDB" id="A0AAD7II87"/>
<keyword evidence="3" id="KW-1185">Reference proteome</keyword>
<name>A0AAD7II87_9AGAR</name>
<feature type="region of interest" description="Disordered" evidence="1">
    <location>
        <begin position="135"/>
        <end position="161"/>
    </location>
</feature>
<accession>A0AAD7II87</accession>
<gene>
    <name evidence="2" type="ORF">B0H16DRAFT_1463436</name>
</gene>
<proteinExistence type="predicted"/>
<sequence length="589" mass="63745">MKSNLGVLIKSNEYEYLPVTPGLRSEPTQNLVELTWKFRNTPLTLLGMRTQRGRRRAERANSARAARKRATQSWFWPDIFDLIARGVSKNGWEGNYIYSASRSVGASASHTALAALCRRTRYLTIFPTDLRFARQPSAQSPPANTAQWALDRVSPRPPPPPNYTPPSVLHANIPVMADEIPATPAIPAAAPTAASNAESIATLTAQVAALIGMLRPAAAVAGPPAPLPQVAVPPPLVTPIVQPQFQPPLLPLNSPAGASPSLRSLFPDIEPACITAVITHDLKASDLYKLDTRVKDSEPTYSLSATGTFEMNNSKHKTYKNFNSVAFPLHAYFAILTAHLPDRSAATIYFYRYLTHIATLATEYEWPAVFEYHTLFFNRRRNDMLAGEYDGWGSSDIGLLSSHVYPHRKAISITPAKAASKRPATAGSGQTRVIFSKSTSLPRLGRPVDVPPIIGPLATAFAPTPLPHALSFPEQALPALRPNTDTRINTAPVDVSPLPSVSSVLNEDAWTFYLRDYPDKSFVTTLIHIIRHGANLGFTGDKSSTQLCTNLKSAFETPASTAALSADIAAQVANGRTAGSPYPPPLVAA</sequence>
<evidence type="ECO:0000313" key="3">
    <source>
        <dbReference type="Proteomes" id="UP001215598"/>
    </source>
</evidence>
<dbReference type="Proteomes" id="UP001215598">
    <property type="component" value="Unassembled WGS sequence"/>
</dbReference>
<protein>
    <submittedName>
        <fullName evidence="2">Uncharacterized protein</fullName>
    </submittedName>
</protein>
<dbReference type="EMBL" id="JARKIB010000089">
    <property type="protein sequence ID" value="KAJ7743761.1"/>
    <property type="molecule type" value="Genomic_DNA"/>
</dbReference>
<evidence type="ECO:0000256" key="1">
    <source>
        <dbReference type="SAM" id="MobiDB-lite"/>
    </source>
</evidence>
<reference evidence="2" key="1">
    <citation type="submission" date="2023-03" db="EMBL/GenBank/DDBJ databases">
        <title>Massive genome expansion in bonnet fungi (Mycena s.s.) driven by repeated elements and novel gene families across ecological guilds.</title>
        <authorList>
            <consortium name="Lawrence Berkeley National Laboratory"/>
            <person name="Harder C.B."/>
            <person name="Miyauchi S."/>
            <person name="Viragh M."/>
            <person name="Kuo A."/>
            <person name="Thoen E."/>
            <person name="Andreopoulos B."/>
            <person name="Lu D."/>
            <person name="Skrede I."/>
            <person name="Drula E."/>
            <person name="Henrissat B."/>
            <person name="Morin E."/>
            <person name="Kohler A."/>
            <person name="Barry K."/>
            <person name="LaButti K."/>
            <person name="Morin E."/>
            <person name="Salamov A."/>
            <person name="Lipzen A."/>
            <person name="Mereny Z."/>
            <person name="Hegedus B."/>
            <person name="Baldrian P."/>
            <person name="Stursova M."/>
            <person name="Weitz H."/>
            <person name="Taylor A."/>
            <person name="Grigoriev I.V."/>
            <person name="Nagy L.G."/>
            <person name="Martin F."/>
            <person name="Kauserud H."/>
        </authorList>
    </citation>
    <scope>NUCLEOTIDE SEQUENCE</scope>
    <source>
        <strain evidence="2">CBHHK182m</strain>
    </source>
</reference>
<evidence type="ECO:0000313" key="2">
    <source>
        <dbReference type="EMBL" id="KAJ7743761.1"/>
    </source>
</evidence>
<organism evidence="2 3">
    <name type="scientific">Mycena metata</name>
    <dbReference type="NCBI Taxonomy" id="1033252"/>
    <lineage>
        <taxon>Eukaryota</taxon>
        <taxon>Fungi</taxon>
        <taxon>Dikarya</taxon>
        <taxon>Basidiomycota</taxon>
        <taxon>Agaricomycotina</taxon>
        <taxon>Agaricomycetes</taxon>
        <taxon>Agaricomycetidae</taxon>
        <taxon>Agaricales</taxon>
        <taxon>Marasmiineae</taxon>
        <taxon>Mycenaceae</taxon>
        <taxon>Mycena</taxon>
    </lineage>
</organism>
<feature type="compositionally biased region" description="Polar residues" evidence="1">
    <location>
        <begin position="136"/>
        <end position="147"/>
    </location>
</feature>